<gene>
    <name evidence="2" type="ORF">CYG68_08930</name>
</gene>
<reference evidence="2" key="1">
    <citation type="submission" date="2017-12" db="EMBL/GenBank/DDBJ databases">
        <title>Genome sequencing and analysis.</title>
        <authorList>
            <person name="Huang Y.-T."/>
        </authorList>
    </citation>
    <scope>NUCLEOTIDE SEQUENCE</scope>
    <source>
        <strain evidence="2">VGH116</strain>
    </source>
</reference>
<organism evidence="2 3">
    <name type="scientific">Morganella morganii</name>
    <name type="common">Proteus morganii</name>
    <dbReference type="NCBI Taxonomy" id="582"/>
    <lineage>
        <taxon>Bacteria</taxon>
        <taxon>Pseudomonadati</taxon>
        <taxon>Pseudomonadota</taxon>
        <taxon>Gammaproteobacteria</taxon>
        <taxon>Enterobacterales</taxon>
        <taxon>Morganellaceae</taxon>
        <taxon>Morganella</taxon>
    </lineage>
</organism>
<evidence type="ECO:0000256" key="1">
    <source>
        <dbReference type="SAM" id="Phobius"/>
    </source>
</evidence>
<accession>A0A8I0PWH3</accession>
<dbReference type="Proteomes" id="UP000650477">
    <property type="component" value="Unassembled WGS sequence"/>
</dbReference>
<name>A0A8I0PWH3_MORMO</name>
<keyword evidence="1" id="KW-0812">Transmembrane</keyword>
<keyword evidence="1" id="KW-1133">Transmembrane helix</keyword>
<sequence length="75" mass="8572">MTIDCLLNLIIPVITLIAVYHRIFHRNRQPGSPAPLLLIADTRQKLTDSRFIIVSRPLILFIPVVIKLKPGFQEN</sequence>
<dbReference type="AlphaFoldDB" id="A0A8I0PWH3"/>
<evidence type="ECO:0000313" key="3">
    <source>
        <dbReference type="Proteomes" id="UP000650477"/>
    </source>
</evidence>
<comment type="caution">
    <text evidence="2">The sequence shown here is derived from an EMBL/GenBank/DDBJ whole genome shotgun (WGS) entry which is preliminary data.</text>
</comment>
<evidence type="ECO:0000313" key="2">
    <source>
        <dbReference type="EMBL" id="MBE8612542.1"/>
    </source>
</evidence>
<keyword evidence="1" id="KW-0472">Membrane</keyword>
<dbReference type="EMBL" id="PKLF01000007">
    <property type="protein sequence ID" value="MBE8612542.1"/>
    <property type="molecule type" value="Genomic_DNA"/>
</dbReference>
<feature type="transmembrane region" description="Helical" evidence="1">
    <location>
        <begin position="6"/>
        <end position="24"/>
    </location>
</feature>
<proteinExistence type="predicted"/>
<protein>
    <submittedName>
        <fullName evidence="2">Uncharacterized protein</fullName>
    </submittedName>
</protein>